<name>A0A5E8UWG6_ROSAD</name>
<evidence type="ECO:0000313" key="3">
    <source>
        <dbReference type="Proteomes" id="UP000004703"/>
    </source>
</evidence>
<dbReference type="AlphaFoldDB" id="A0A5E8UWG6"/>
<evidence type="ECO:0000256" key="1">
    <source>
        <dbReference type="SAM" id="MobiDB-lite"/>
    </source>
</evidence>
<protein>
    <submittedName>
        <fullName evidence="2">Uncharacterized protein</fullName>
    </submittedName>
</protein>
<dbReference type="Proteomes" id="UP000004703">
    <property type="component" value="Chromosome"/>
</dbReference>
<gene>
    <name evidence="2" type="ORF">SADFL11_00027410</name>
</gene>
<feature type="region of interest" description="Disordered" evidence="1">
    <location>
        <begin position="1"/>
        <end position="24"/>
    </location>
</feature>
<reference evidence="2 3" key="2">
    <citation type="submission" date="2013-04" db="EMBL/GenBank/DDBJ databases">
        <authorList>
            <person name="Fiebig A."/>
            <person name="Pradella S."/>
            <person name="Wagner-Doebler I."/>
        </authorList>
    </citation>
    <scope>NUCLEOTIDE SEQUENCE [LARGE SCALE GENOMIC DNA]</scope>
    <source>
        <strain evidence="3">DSM 17067 / NCIMB 14079 / DFL-11</strain>
    </source>
</reference>
<sequence>MWLLAPPPSKTERVSPSNAKKPTDLTAGLSADMMCKKLAPSSALKPVLTASGFARQKTFALSPLARQLACAADSFSLLTRFLFRRFFEVTAKLHFTEDAFALHLFLERLKRLIDIIVANQNLHAFFPVFNTLRSIPQLIKTMIEARLRQTILRLL</sequence>
<proteinExistence type="predicted"/>
<accession>A0A5E8UWG6</accession>
<evidence type="ECO:0000313" key="2">
    <source>
        <dbReference type="EMBL" id="RMX61812.1"/>
    </source>
</evidence>
<comment type="caution">
    <text evidence="2">The sequence shown here is derived from an EMBL/GenBank/DDBJ whole genome shotgun (WGS) entry which is preliminary data.</text>
</comment>
<dbReference type="EMBL" id="ACCU02000004">
    <property type="protein sequence ID" value="RMX61812.1"/>
    <property type="molecule type" value="Genomic_DNA"/>
</dbReference>
<reference evidence="2 3" key="1">
    <citation type="submission" date="2008-01" db="EMBL/GenBank/DDBJ databases">
        <authorList>
            <person name="Wagner-Dobler I."/>
            <person name="Ferriera S."/>
            <person name="Johnson J."/>
            <person name="Kravitz S."/>
            <person name="Beeson K."/>
            <person name="Sutton G."/>
            <person name="Rogers Y.-H."/>
            <person name="Friedman R."/>
            <person name="Frazier M."/>
            <person name="Venter J.C."/>
        </authorList>
    </citation>
    <scope>NUCLEOTIDE SEQUENCE [LARGE SCALE GENOMIC DNA]</scope>
    <source>
        <strain evidence="3">DSM 17067 / NCIMB 14079 / DFL-11</strain>
    </source>
</reference>
<organism evidence="2 3">
    <name type="scientific">Roseibium alexandrii (strain DSM 17067 / NCIMB 14079 / DFL-11)</name>
    <name type="common">Labrenzia alexandrii</name>
    <dbReference type="NCBI Taxonomy" id="244592"/>
    <lineage>
        <taxon>Bacteria</taxon>
        <taxon>Pseudomonadati</taxon>
        <taxon>Pseudomonadota</taxon>
        <taxon>Alphaproteobacteria</taxon>
        <taxon>Hyphomicrobiales</taxon>
        <taxon>Stappiaceae</taxon>
        <taxon>Roseibium</taxon>
    </lineage>
</organism>